<dbReference type="CDD" id="cd21411">
    <property type="entry name" value="NucC"/>
    <property type="match status" value="1"/>
</dbReference>
<reference evidence="2 3" key="1">
    <citation type="submission" date="2018-05" db="EMBL/GenBank/DDBJ databases">
        <title>Flavobacterium sp. MEBiC07310.</title>
        <authorList>
            <person name="Baek K."/>
        </authorList>
    </citation>
    <scope>NUCLEOTIDE SEQUENCE [LARGE SCALE GENOMIC DNA]</scope>
    <source>
        <strain evidence="2 3">MEBiC07310</strain>
    </source>
</reference>
<evidence type="ECO:0000259" key="1">
    <source>
        <dbReference type="Pfam" id="PF20247"/>
    </source>
</evidence>
<accession>A0A2U8QVW3</accession>
<evidence type="ECO:0000313" key="3">
    <source>
        <dbReference type="Proteomes" id="UP000245429"/>
    </source>
</evidence>
<dbReference type="InterPro" id="IPR046537">
    <property type="entry name" value="DUF6602"/>
</dbReference>
<dbReference type="Proteomes" id="UP000245429">
    <property type="component" value="Chromosome"/>
</dbReference>
<dbReference type="AlphaFoldDB" id="A0A2U8QVW3"/>
<sequence>MFFLIKKYINMSENEKINMKSLFIGLQKSMIADLESIRENTPHEPTKGDGSENIWLEFFEKYLPKRYSVTKATIIDFEGNRSDAIDLVIYDKQYTPFILNRKGVIYLPVESVYAVFEAKQDINKANLEYAADKVKSVRVLNRTTAPVVDRGEIKNAPKLFNILGGFLSLENSWADSIEESEPFSKCFATLRDEREMNIGCVLNDKSFVYDSTRKITFSSTNETLIFFFLKLLLELQKLGTVRPIDLNKYIDQLDSQ</sequence>
<organism evidence="2 3">
    <name type="scientific">Flavobacterium sediminis</name>
    <dbReference type="NCBI Taxonomy" id="2201181"/>
    <lineage>
        <taxon>Bacteria</taxon>
        <taxon>Pseudomonadati</taxon>
        <taxon>Bacteroidota</taxon>
        <taxon>Flavobacteriia</taxon>
        <taxon>Flavobacteriales</taxon>
        <taxon>Flavobacteriaceae</taxon>
        <taxon>Flavobacterium</taxon>
    </lineage>
</organism>
<gene>
    <name evidence="2" type="ORF">DI487_11065</name>
</gene>
<dbReference type="EMBL" id="CP029463">
    <property type="protein sequence ID" value="AWM14340.1"/>
    <property type="molecule type" value="Genomic_DNA"/>
</dbReference>
<protein>
    <recommendedName>
        <fullName evidence="1">DUF6602 domain-containing protein</fullName>
    </recommendedName>
</protein>
<proteinExistence type="predicted"/>
<keyword evidence="3" id="KW-1185">Reference proteome</keyword>
<name>A0A2U8QVW3_9FLAO</name>
<dbReference type="Pfam" id="PF20247">
    <property type="entry name" value="DUF6602"/>
    <property type="match status" value="1"/>
</dbReference>
<evidence type="ECO:0000313" key="2">
    <source>
        <dbReference type="EMBL" id="AWM14340.1"/>
    </source>
</evidence>
<dbReference type="KEGG" id="fse:DI487_11065"/>
<feature type="domain" description="DUF6602" evidence="1">
    <location>
        <begin position="37"/>
        <end position="139"/>
    </location>
</feature>